<feature type="region of interest" description="Disordered" evidence="1">
    <location>
        <begin position="35"/>
        <end position="61"/>
    </location>
</feature>
<evidence type="ECO:0000313" key="2">
    <source>
        <dbReference type="EMBL" id="GJT39827.1"/>
    </source>
</evidence>
<proteinExistence type="predicted"/>
<gene>
    <name evidence="2" type="ORF">Tco_0939692</name>
</gene>
<evidence type="ECO:0000313" key="3">
    <source>
        <dbReference type="Proteomes" id="UP001151760"/>
    </source>
</evidence>
<name>A0ABQ5DN63_9ASTR</name>
<accession>A0ABQ5DN63</accession>
<reference evidence="2" key="2">
    <citation type="submission" date="2022-01" db="EMBL/GenBank/DDBJ databases">
        <authorList>
            <person name="Yamashiro T."/>
            <person name="Shiraishi A."/>
            <person name="Satake H."/>
            <person name="Nakayama K."/>
        </authorList>
    </citation>
    <scope>NUCLEOTIDE SEQUENCE</scope>
</reference>
<keyword evidence="3" id="KW-1185">Reference proteome</keyword>
<reference evidence="2" key="1">
    <citation type="journal article" date="2022" name="Int. J. Mol. Sci.">
        <title>Draft Genome of Tanacetum Coccineum: Genomic Comparison of Closely Related Tanacetum-Family Plants.</title>
        <authorList>
            <person name="Yamashiro T."/>
            <person name="Shiraishi A."/>
            <person name="Nakayama K."/>
            <person name="Satake H."/>
        </authorList>
    </citation>
    <scope>NUCLEOTIDE SEQUENCE</scope>
</reference>
<feature type="compositionally biased region" description="Polar residues" evidence="1">
    <location>
        <begin position="37"/>
        <end position="55"/>
    </location>
</feature>
<protein>
    <submittedName>
        <fullName evidence="2">Uncharacterized protein</fullName>
    </submittedName>
</protein>
<dbReference type="EMBL" id="BQNB010015419">
    <property type="protein sequence ID" value="GJT39827.1"/>
    <property type="molecule type" value="Genomic_DNA"/>
</dbReference>
<organism evidence="2 3">
    <name type="scientific">Tanacetum coccineum</name>
    <dbReference type="NCBI Taxonomy" id="301880"/>
    <lineage>
        <taxon>Eukaryota</taxon>
        <taxon>Viridiplantae</taxon>
        <taxon>Streptophyta</taxon>
        <taxon>Embryophyta</taxon>
        <taxon>Tracheophyta</taxon>
        <taxon>Spermatophyta</taxon>
        <taxon>Magnoliopsida</taxon>
        <taxon>eudicotyledons</taxon>
        <taxon>Gunneridae</taxon>
        <taxon>Pentapetalae</taxon>
        <taxon>asterids</taxon>
        <taxon>campanulids</taxon>
        <taxon>Asterales</taxon>
        <taxon>Asteraceae</taxon>
        <taxon>Asteroideae</taxon>
        <taxon>Anthemideae</taxon>
        <taxon>Anthemidinae</taxon>
        <taxon>Tanacetum</taxon>
    </lineage>
</organism>
<comment type="caution">
    <text evidence="2">The sequence shown here is derived from an EMBL/GenBank/DDBJ whole genome shotgun (WGS) entry which is preliminary data.</text>
</comment>
<dbReference type="Proteomes" id="UP001151760">
    <property type="component" value="Unassembled WGS sequence"/>
</dbReference>
<sequence length="119" mass="12713">MTHEDGDNDAIGGNDDERAINNVVEEEDGEWIYFLGGNSSSGTKKYQGSNSSDGGNTRDGVKIAGEVIGSGGEIGLEGDEEKLDDVLFELESSHDELVTPYDATARNGRNKRPCASFIV</sequence>
<evidence type="ECO:0000256" key="1">
    <source>
        <dbReference type="SAM" id="MobiDB-lite"/>
    </source>
</evidence>